<dbReference type="Proteomes" id="UP000066480">
    <property type="component" value="Chromosome"/>
</dbReference>
<proteinExistence type="predicted"/>
<reference evidence="1 2" key="1">
    <citation type="submission" date="2015-03" db="EMBL/GenBank/DDBJ databases">
        <title>Luteipulveratus halotolerans sp. nov., a novel actinobacterium (Dermacoccaceae) from Sarawak, Malaysia.</title>
        <authorList>
            <person name="Juboi H."/>
            <person name="Basik A."/>
            <person name="Shamsul S.S."/>
            <person name="Arnold P."/>
            <person name="Schmitt E.K."/>
            <person name="Sanglier J.-J."/>
            <person name="Yeo T."/>
        </authorList>
    </citation>
    <scope>NUCLEOTIDE SEQUENCE [LARGE SCALE GENOMIC DNA]</scope>
    <source>
        <strain evidence="1 2">MN07-A0370</strain>
    </source>
</reference>
<dbReference type="AlphaFoldDB" id="A0A0K1JFK5"/>
<dbReference type="STRING" id="571913.VV02_04925"/>
<evidence type="ECO:0008006" key="3">
    <source>
        <dbReference type="Google" id="ProtNLM"/>
    </source>
</evidence>
<dbReference type="KEGG" id="lmoi:VV02_04925"/>
<sequence length="330" mass="36621">MAAMSDDNAIAFDPTTLQICSELRRGFVEPRRVRRDDGALRFHMVRHGVCMESATWSNLGPDQRYEALVHATALMARPGPHIFSHQSAAAVWQLPIVERWPAKVHVVVEESKAHSSSVLVRHTQEGATAVLQNGLLVTDVARTVADLSREVGFVDGLAAADNAMRRGLCEREDLHAEWQRLPPRSPGRAIIRRVAELADSGAMSAGESLSRGQMFLLRFPQPCLQVAYSDADGKIGETDFSWPGLVGEFDGEAKYGPAYNSSPEEMQERIVKEKGREDRLRAIRNKVARWGWTAARDGEPMARKLIAQGLTPEPRRRWILLGPIDTEDAA</sequence>
<organism evidence="1 2">
    <name type="scientific">Luteipulveratus mongoliensis</name>
    <dbReference type="NCBI Taxonomy" id="571913"/>
    <lineage>
        <taxon>Bacteria</taxon>
        <taxon>Bacillati</taxon>
        <taxon>Actinomycetota</taxon>
        <taxon>Actinomycetes</taxon>
        <taxon>Micrococcales</taxon>
        <taxon>Dermacoccaceae</taxon>
        <taxon>Luteipulveratus</taxon>
    </lineage>
</organism>
<accession>A0A0K1JFK5</accession>
<evidence type="ECO:0000313" key="2">
    <source>
        <dbReference type="Proteomes" id="UP000066480"/>
    </source>
</evidence>
<name>A0A0K1JFK5_9MICO</name>
<protein>
    <recommendedName>
        <fullName evidence="3">Transcriptional regulator, AbiEi antitoxin, Type IV TA system</fullName>
    </recommendedName>
</protein>
<gene>
    <name evidence="1" type="ORF">VV02_04925</name>
</gene>
<dbReference type="EMBL" id="CP011112">
    <property type="protein sequence ID" value="AKU15363.1"/>
    <property type="molecule type" value="Genomic_DNA"/>
</dbReference>
<keyword evidence="2" id="KW-1185">Reference proteome</keyword>
<evidence type="ECO:0000313" key="1">
    <source>
        <dbReference type="EMBL" id="AKU15363.1"/>
    </source>
</evidence>